<name>A0A931NEK2_9BURK</name>
<dbReference type="Pfam" id="PF06580">
    <property type="entry name" value="His_kinase"/>
    <property type="match status" value="1"/>
</dbReference>
<dbReference type="Proteomes" id="UP000613266">
    <property type="component" value="Unassembled WGS sequence"/>
</dbReference>
<dbReference type="Pfam" id="PF02518">
    <property type="entry name" value="HATPase_c"/>
    <property type="match status" value="1"/>
</dbReference>
<gene>
    <name evidence="6" type="ORF">I7X39_12830</name>
</gene>
<dbReference type="InterPro" id="IPR036890">
    <property type="entry name" value="HATPase_C_sf"/>
</dbReference>
<dbReference type="GO" id="GO:0016020">
    <property type="term" value="C:membrane"/>
    <property type="evidence" value="ECO:0007669"/>
    <property type="project" value="InterPro"/>
</dbReference>
<evidence type="ECO:0000313" key="7">
    <source>
        <dbReference type="Proteomes" id="UP000613266"/>
    </source>
</evidence>
<proteinExistence type="predicted"/>
<dbReference type="PRINTS" id="PR00344">
    <property type="entry name" value="BCTRLSENSOR"/>
</dbReference>
<keyword evidence="3" id="KW-0175">Coiled coil</keyword>
<keyword evidence="7" id="KW-1185">Reference proteome</keyword>
<keyword evidence="6" id="KW-0418">Kinase</keyword>
<dbReference type="InterPro" id="IPR005467">
    <property type="entry name" value="His_kinase_dom"/>
</dbReference>
<dbReference type="SUPFAM" id="SSF55874">
    <property type="entry name" value="ATPase domain of HSP90 chaperone/DNA topoisomerase II/histidine kinase"/>
    <property type="match status" value="1"/>
</dbReference>
<organism evidence="6 7">
    <name type="scientific">Inhella proteolytica</name>
    <dbReference type="NCBI Taxonomy" id="2795029"/>
    <lineage>
        <taxon>Bacteria</taxon>
        <taxon>Pseudomonadati</taxon>
        <taxon>Pseudomonadota</taxon>
        <taxon>Betaproteobacteria</taxon>
        <taxon>Burkholderiales</taxon>
        <taxon>Sphaerotilaceae</taxon>
        <taxon>Inhella</taxon>
    </lineage>
</organism>
<evidence type="ECO:0000256" key="1">
    <source>
        <dbReference type="ARBA" id="ARBA00000085"/>
    </source>
</evidence>
<evidence type="ECO:0000256" key="4">
    <source>
        <dbReference type="SAM" id="Phobius"/>
    </source>
</evidence>
<keyword evidence="4" id="KW-1133">Transmembrane helix</keyword>
<feature type="transmembrane region" description="Helical" evidence="4">
    <location>
        <begin position="19"/>
        <end position="38"/>
    </location>
</feature>
<dbReference type="InterPro" id="IPR004358">
    <property type="entry name" value="Sig_transdc_His_kin-like_C"/>
</dbReference>
<dbReference type="InterPro" id="IPR050640">
    <property type="entry name" value="Bact_2-comp_sensor_kinase"/>
</dbReference>
<dbReference type="AlphaFoldDB" id="A0A931NEK2"/>
<feature type="transmembrane region" description="Helical" evidence="4">
    <location>
        <begin position="44"/>
        <end position="68"/>
    </location>
</feature>
<comment type="caution">
    <text evidence="6">The sequence shown here is derived from an EMBL/GenBank/DDBJ whole genome shotgun (WGS) entry which is preliminary data.</text>
</comment>
<evidence type="ECO:0000256" key="2">
    <source>
        <dbReference type="ARBA" id="ARBA00012438"/>
    </source>
</evidence>
<keyword evidence="4" id="KW-0812">Transmembrane</keyword>
<dbReference type="InterPro" id="IPR003594">
    <property type="entry name" value="HATPase_dom"/>
</dbReference>
<evidence type="ECO:0000256" key="3">
    <source>
        <dbReference type="SAM" id="Coils"/>
    </source>
</evidence>
<dbReference type="InterPro" id="IPR010559">
    <property type="entry name" value="Sig_transdc_His_kin_internal"/>
</dbReference>
<dbReference type="PANTHER" id="PTHR34220:SF9">
    <property type="entry name" value="SIGNAL TRANSDUCTION HISTIDINE KINASE INTERNAL REGION DOMAIN-CONTAINING PROTEIN"/>
    <property type="match status" value="1"/>
</dbReference>
<dbReference type="EC" id="2.7.13.3" evidence="2"/>
<dbReference type="PROSITE" id="PS50109">
    <property type="entry name" value="HIS_KIN"/>
    <property type="match status" value="1"/>
</dbReference>
<comment type="catalytic activity">
    <reaction evidence="1">
        <text>ATP + protein L-histidine = ADP + protein N-phospho-L-histidine.</text>
        <dbReference type="EC" id="2.7.13.3"/>
    </reaction>
</comment>
<sequence>MNPALPPVRGWRQTLGRDVMATLMVCLLVGLLMTMITGRNLVGHLIYSFAIGTQISLYIMLLQQAVCAGLRRRRPDDPKLRAGWPGKGWMAPIVIVGALAGYSGGTWLADQFTGRRSSQLWEVGARGFLMTAGFILTISALVTLYYHSVERARQAQLEAERAQRQAAEAQLTLLQSQLEPHMLFNTLAHLRVLIKLRPDDAQQMLDQLIAYLRATLQASRTESHSLRAEFERLRDYLALMQVRMGSRLRVELNLPEELAELQLPPLLLQPLVENAIKHGLEPALEGGLLRVSARRQGQSLLLRVEDSGVGLGAAPASEGTGFGLGQVRERLQTRYGATAQFRLQALPPHGTLAELEIPL</sequence>
<reference evidence="6" key="1">
    <citation type="submission" date="2020-12" db="EMBL/GenBank/DDBJ databases">
        <title>The genome sequence of Inhella sp. 1Y17.</title>
        <authorList>
            <person name="Liu Y."/>
        </authorList>
    </citation>
    <scope>NUCLEOTIDE SEQUENCE</scope>
    <source>
        <strain evidence="6">1Y17</strain>
    </source>
</reference>
<feature type="domain" description="Histidine kinase" evidence="5">
    <location>
        <begin position="203"/>
        <end position="359"/>
    </location>
</feature>
<evidence type="ECO:0000259" key="5">
    <source>
        <dbReference type="PROSITE" id="PS50109"/>
    </source>
</evidence>
<feature type="transmembrane region" description="Helical" evidence="4">
    <location>
        <begin position="89"/>
        <end position="108"/>
    </location>
</feature>
<dbReference type="EMBL" id="JAEDAK010000008">
    <property type="protein sequence ID" value="MBH9577787.1"/>
    <property type="molecule type" value="Genomic_DNA"/>
</dbReference>
<keyword evidence="6" id="KW-0808">Transferase</keyword>
<accession>A0A931NEK2</accession>
<keyword evidence="4" id="KW-0472">Membrane</keyword>
<feature type="transmembrane region" description="Helical" evidence="4">
    <location>
        <begin position="128"/>
        <end position="146"/>
    </location>
</feature>
<feature type="coiled-coil region" evidence="3">
    <location>
        <begin position="152"/>
        <end position="179"/>
    </location>
</feature>
<dbReference type="GO" id="GO:0000155">
    <property type="term" value="F:phosphorelay sensor kinase activity"/>
    <property type="evidence" value="ECO:0007669"/>
    <property type="project" value="InterPro"/>
</dbReference>
<dbReference type="Gene3D" id="3.30.565.10">
    <property type="entry name" value="Histidine kinase-like ATPase, C-terminal domain"/>
    <property type="match status" value="1"/>
</dbReference>
<dbReference type="RefSeq" id="WP_198111561.1">
    <property type="nucleotide sequence ID" value="NZ_JAEDAK010000008.1"/>
</dbReference>
<dbReference type="PANTHER" id="PTHR34220">
    <property type="entry name" value="SENSOR HISTIDINE KINASE YPDA"/>
    <property type="match status" value="1"/>
</dbReference>
<evidence type="ECO:0000313" key="6">
    <source>
        <dbReference type="EMBL" id="MBH9577787.1"/>
    </source>
</evidence>
<protein>
    <recommendedName>
        <fullName evidence="2">histidine kinase</fullName>
        <ecNumber evidence="2">2.7.13.3</ecNumber>
    </recommendedName>
</protein>